<reference evidence="1 2" key="1">
    <citation type="submission" date="2024-11" db="EMBL/GenBank/DDBJ databases">
        <title>Adaptive evolution of stress response genes in parasites aligns with host niche diversity.</title>
        <authorList>
            <person name="Hahn C."/>
            <person name="Resl P."/>
        </authorList>
    </citation>
    <scope>NUCLEOTIDE SEQUENCE [LARGE SCALE GENOMIC DNA]</scope>
    <source>
        <strain evidence="1">EGGRZ-B1_66</strain>
        <tissue evidence="1">Body</tissue>
    </source>
</reference>
<organism evidence="1 2">
    <name type="scientific">Cichlidogyrus casuarinus</name>
    <dbReference type="NCBI Taxonomy" id="1844966"/>
    <lineage>
        <taxon>Eukaryota</taxon>
        <taxon>Metazoa</taxon>
        <taxon>Spiralia</taxon>
        <taxon>Lophotrochozoa</taxon>
        <taxon>Platyhelminthes</taxon>
        <taxon>Monogenea</taxon>
        <taxon>Monopisthocotylea</taxon>
        <taxon>Dactylogyridea</taxon>
        <taxon>Ancyrocephalidae</taxon>
        <taxon>Cichlidogyrus</taxon>
    </lineage>
</organism>
<sequence length="460" mass="53494">MLIWEETTQVQKSNLSSSDEKVVIEAIDEVYQKNPSNPDYRSLLQKLNRALGSKWNYLLTDTSRVLFPFDKEQDKYIHYTPKDESKKILVWNVQDRYEALNSNLQNDQLKLMIQELSLSCAANPSDPNYSVVLGSLDQEFGPKWDFKFSDKEEADYSMYSSFAFFKPLAGTKDHRKIFIWKHDNVTPFTITTIRSNMTDRDIQRVYDIFGGPSSNRMNSLANLENELGSVWDYDFIDSIDEVKEELRMRYLICQMNDGRNMLLQELASGSKPEEFKMVRTSLEENQTRFIGNRLRCVRSNFCLLLKRVERGLGVGWSLLILKDDLPTDQELKNLYGQYYIFKLGDDARYARYKGMLCKPPVLRTNASSSEVQIIHERLVQTYNANPASPNYSMFLSRLDHDFGDKWCMKFVESLREEISIIGQAQKFLLCSPLCEDGRKALIWREKSSGSRRSCCAFCCF</sequence>
<protein>
    <submittedName>
        <fullName evidence="1">Uncharacterized protein</fullName>
    </submittedName>
</protein>
<gene>
    <name evidence="1" type="ORF">Ciccas_013813</name>
</gene>
<dbReference type="EMBL" id="JBJKFK010006779">
    <property type="protein sequence ID" value="KAL3307668.1"/>
    <property type="molecule type" value="Genomic_DNA"/>
</dbReference>
<comment type="caution">
    <text evidence="1">The sequence shown here is derived from an EMBL/GenBank/DDBJ whole genome shotgun (WGS) entry which is preliminary data.</text>
</comment>
<keyword evidence="2" id="KW-1185">Reference proteome</keyword>
<evidence type="ECO:0000313" key="1">
    <source>
        <dbReference type="EMBL" id="KAL3307668.1"/>
    </source>
</evidence>
<name>A0ABD2PL34_9PLAT</name>
<evidence type="ECO:0000313" key="2">
    <source>
        <dbReference type="Proteomes" id="UP001626550"/>
    </source>
</evidence>
<proteinExistence type="predicted"/>
<dbReference type="AlphaFoldDB" id="A0ABD2PL34"/>
<accession>A0ABD2PL34</accession>
<dbReference type="Proteomes" id="UP001626550">
    <property type="component" value="Unassembled WGS sequence"/>
</dbReference>